<keyword evidence="3" id="KW-0732">Signal</keyword>
<dbReference type="KEGG" id="aab:A4R43_12000"/>
<keyword evidence="6" id="KW-1185">Reference proteome</keyword>
<dbReference type="InterPro" id="IPR050490">
    <property type="entry name" value="Bact_solute-bd_prot1"/>
</dbReference>
<dbReference type="InterPro" id="IPR006059">
    <property type="entry name" value="SBP"/>
</dbReference>
<evidence type="ECO:0000256" key="4">
    <source>
        <dbReference type="SAM" id="MobiDB-lite"/>
    </source>
</evidence>
<comment type="similarity">
    <text evidence="1">Belongs to the bacterial solute-binding protein 1 family.</text>
</comment>
<dbReference type="RefSeq" id="WP_113692429.1">
    <property type="nucleotide sequence ID" value="NZ_CP015163.1"/>
</dbReference>
<accession>A0A344L562</accession>
<dbReference type="AlphaFoldDB" id="A0A344L562"/>
<protein>
    <submittedName>
        <fullName evidence="5">Bicyclomycin resistance protein</fullName>
    </submittedName>
</protein>
<dbReference type="Pfam" id="PF01547">
    <property type="entry name" value="SBP_bac_1"/>
    <property type="match status" value="1"/>
</dbReference>
<evidence type="ECO:0000256" key="3">
    <source>
        <dbReference type="ARBA" id="ARBA00022729"/>
    </source>
</evidence>
<evidence type="ECO:0000313" key="6">
    <source>
        <dbReference type="Proteomes" id="UP000250434"/>
    </source>
</evidence>
<dbReference type="OrthoDB" id="9780991at2"/>
<dbReference type="PANTHER" id="PTHR43649:SF34">
    <property type="entry name" value="ABC TRANSPORTER PERIPLASMIC-BINDING PROTEIN YCJN-RELATED"/>
    <property type="match status" value="1"/>
</dbReference>
<dbReference type="PROSITE" id="PS51257">
    <property type="entry name" value="PROKAR_LIPOPROTEIN"/>
    <property type="match status" value="1"/>
</dbReference>
<organism evidence="5 6">
    <name type="scientific">Amycolatopsis albispora</name>
    <dbReference type="NCBI Taxonomy" id="1804986"/>
    <lineage>
        <taxon>Bacteria</taxon>
        <taxon>Bacillati</taxon>
        <taxon>Actinomycetota</taxon>
        <taxon>Actinomycetes</taxon>
        <taxon>Pseudonocardiales</taxon>
        <taxon>Pseudonocardiaceae</taxon>
        <taxon>Amycolatopsis</taxon>
    </lineage>
</organism>
<dbReference type="PANTHER" id="PTHR43649">
    <property type="entry name" value="ARABINOSE-BINDING PROTEIN-RELATED"/>
    <property type="match status" value="1"/>
</dbReference>
<reference evidence="5 6" key="1">
    <citation type="submission" date="2016-04" db="EMBL/GenBank/DDBJ databases">
        <title>Complete genome sequence and analysis of deep-sea sediment isolate, Amycolatopsis sp. WP1.</title>
        <authorList>
            <person name="Wang H."/>
            <person name="Chen S."/>
            <person name="Wu Q."/>
        </authorList>
    </citation>
    <scope>NUCLEOTIDE SEQUENCE [LARGE SCALE GENOMIC DNA]</scope>
    <source>
        <strain evidence="5 6">WP1</strain>
    </source>
</reference>
<evidence type="ECO:0000313" key="5">
    <source>
        <dbReference type="EMBL" id="AXB43186.1"/>
    </source>
</evidence>
<feature type="region of interest" description="Disordered" evidence="4">
    <location>
        <begin position="437"/>
        <end position="461"/>
    </location>
</feature>
<dbReference type="SUPFAM" id="SSF53850">
    <property type="entry name" value="Periplasmic binding protein-like II"/>
    <property type="match status" value="1"/>
</dbReference>
<evidence type="ECO:0000256" key="2">
    <source>
        <dbReference type="ARBA" id="ARBA00022448"/>
    </source>
</evidence>
<dbReference type="Proteomes" id="UP000250434">
    <property type="component" value="Chromosome"/>
</dbReference>
<name>A0A344L562_9PSEU</name>
<proteinExistence type="inferred from homology"/>
<keyword evidence="2" id="KW-0813">Transport</keyword>
<dbReference type="EMBL" id="CP015163">
    <property type="protein sequence ID" value="AXB43186.1"/>
    <property type="molecule type" value="Genomic_DNA"/>
</dbReference>
<evidence type="ECO:0000256" key="1">
    <source>
        <dbReference type="ARBA" id="ARBA00008520"/>
    </source>
</evidence>
<sequence length="461" mass="48545">MRWSFRAVALVLSVVLGGTLLTGCGTAPGQSPALVVWSLENLTDRFQATQRIAARFTEATGIPVELVAVDENQFSQLVMSSAAAGKLPDVIGALPLTATWQLAGNELLDTAASQEIVRALGPETFSRRALELTSDGGGQLAVPSDGWAQILVYRKDLFAAAGLAPPDTYDRITEAARRLDQGDRAGISMATAANDAATGQAFEGLAVGNGCELVGDDGGIALDSGPCRTTFDFVGDVVGNHSPPGAQDIDSTRATYFAGRSAMIVWSSFLLDELGGLRDDALPACPECAADPGFLARNSGVVSAIAGPDGTEPKQYGELTSWTVQVGAKREEAKKFVEFMMGEQAYPEWLAMAPEGKIPARRGTAAEPEKFARAWENFPAGVDTKRPLAEIYPPETIVALRESPERFARWGFEQGQGVLVGATAGEMPVPKAVDAMLGGSPPGEAAEEAAEEIRSIQTSLK</sequence>
<gene>
    <name evidence="5" type="ORF">A4R43_12000</name>
</gene>
<dbReference type="Gene3D" id="3.40.190.10">
    <property type="entry name" value="Periplasmic binding protein-like II"/>
    <property type="match status" value="1"/>
</dbReference>